<feature type="transmembrane region" description="Helical" evidence="1">
    <location>
        <begin position="197"/>
        <end position="214"/>
    </location>
</feature>
<dbReference type="GO" id="GO:0000270">
    <property type="term" value="P:peptidoglycan metabolic process"/>
    <property type="evidence" value="ECO:0007669"/>
    <property type="project" value="TreeGrafter"/>
</dbReference>
<proteinExistence type="predicted"/>
<evidence type="ECO:0000313" key="3">
    <source>
        <dbReference type="EMBL" id="RGD55949.1"/>
    </source>
</evidence>
<evidence type="ECO:0000259" key="2">
    <source>
        <dbReference type="Pfam" id="PF02698"/>
    </source>
</evidence>
<reference evidence="3 4" key="1">
    <citation type="submission" date="2018-08" db="EMBL/GenBank/DDBJ databases">
        <title>Diversity &amp; Physiological Properties of Lignin-Decomposing Actinobacteria from Soil.</title>
        <authorList>
            <person name="Roh S.G."/>
            <person name="Kim S.B."/>
        </authorList>
    </citation>
    <scope>NUCLEOTIDE SEQUENCE [LARGE SCALE GENOMIC DNA]</scope>
    <source>
        <strain evidence="3 4">MMS17-GH009</strain>
    </source>
</reference>
<dbReference type="Proteomes" id="UP000263377">
    <property type="component" value="Unassembled WGS sequence"/>
</dbReference>
<keyword evidence="4" id="KW-1185">Reference proteome</keyword>
<accession>A0A372ZJA7</accession>
<dbReference type="CDD" id="cd06259">
    <property type="entry name" value="YdcF-like"/>
    <property type="match status" value="1"/>
</dbReference>
<evidence type="ECO:0000256" key="1">
    <source>
        <dbReference type="SAM" id="Phobius"/>
    </source>
</evidence>
<dbReference type="InterPro" id="IPR003848">
    <property type="entry name" value="DUF218"/>
</dbReference>
<sequence length="215" mass="22268">MHVLLFVAVLLCGSVPLWLLGFLGLALYHRRRPVPAGSDYLVVLGAALEGCEPGPPLAARLDAALERFAAEEAAGYAPLVVVTGGKGPHEDCTEAAAMARYLVARGVPAERIRREERAVNTAENLRFSAALMAAERPGYRCTVVTNGFHTVRSALAARRAGAPAAVLGADGPLAHGPYLLLREAVGTALALWRPHGAALLLVVAAAGAGALLGLS</sequence>
<dbReference type="EMBL" id="QVIG01000002">
    <property type="protein sequence ID" value="RGD55949.1"/>
    <property type="molecule type" value="Genomic_DNA"/>
</dbReference>
<keyword evidence="1" id="KW-0812">Transmembrane</keyword>
<keyword evidence="1" id="KW-1133">Transmembrane helix</keyword>
<dbReference type="AlphaFoldDB" id="A0A372ZJA7"/>
<feature type="transmembrane region" description="Helical" evidence="1">
    <location>
        <begin position="6"/>
        <end position="28"/>
    </location>
</feature>
<dbReference type="GO" id="GO:0005886">
    <property type="term" value="C:plasma membrane"/>
    <property type="evidence" value="ECO:0007669"/>
    <property type="project" value="TreeGrafter"/>
</dbReference>
<feature type="domain" description="DUF218" evidence="2">
    <location>
        <begin position="39"/>
        <end position="185"/>
    </location>
</feature>
<dbReference type="PANTHER" id="PTHR30336">
    <property type="entry name" value="INNER MEMBRANE PROTEIN, PROBABLE PERMEASE"/>
    <property type="match status" value="1"/>
</dbReference>
<dbReference type="Gene3D" id="3.40.50.620">
    <property type="entry name" value="HUPs"/>
    <property type="match status" value="1"/>
</dbReference>
<keyword evidence="1" id="KW-0472">Membrane</keyword>
<dbReference type="InterPro" id="IPR014729">
    <property type="entry name" value="Rossmann-like_a/b/a_fold"/>
</dbReference>
<dbReference type="GO" id="GO:0043164">
    <property type="term" value="P:Gram-negative-bacterium-type cell wall biogenesis"/>
    <property type="evidence" value="ECO:0007669"/>
    <property type="project" value="TreeGrafter"/>
</dbReference>
<dbReference type="RefSeq" id="WP_117492263.1">
    <property type="nucleotide sequence ID" value="NZ_QVIG01000002.1"/>
</dbReference>
<comment type="caution">
    <text evidence="3">The sequence shown here is derived from an EMBL/GenBank/DDBJ whole genome shotgun (WGS) entry which is preliminary data.</text>
</comment>
<evidence type="ECO:0000313" key="4">
    <source>
        <dbReference type="Proteomes" id="UP000263377"/>
    </source>
</evidence>
<gene>
    <name evidence="3" type="ORF">DR950_37085</name>
</gene>
<dbReference type="InterPro" id="IPR051599">
    <property type="entry name" value="Cell_Envelope_Assoc"/>
</dbReference>
<dbReference type="Pfam" id="PF02698">
    <property type="entry name" value="DUF218"/>
    <property type="match status" value="1"/>
</dbReference>
<protein>
    <submittedName>
        <fullName evidence="3">YdcF family protein</fullName>
    </submittedName>
</protein>
<organism evidence="3 4">
    <name type="scientific">Kitasatospora xanthocidica</name>
    <dbReference type="NCBI Taxonomy" id="83382"/>
    <lineage>
        <taxon>Bacteria</taxon>
        <taxon>Bacillati</taxon>
        <taxon>Actinomycetota</taxon>
        <taxon>Actinomycetes</taxon>
        <taxon>Kitasatosporales</taxon>
        <taxon>Streptomycetaceae</taxon>
        <taxon>Kitasatospora</taxon>
    </lineage>
</organism>
<dbReference type="PANTHER" id="PTHR30336:SF4">
    <property type="entry name" value="ENVELOPE BIOGENESIS FACTOR ELYC"/>
    <property type="match status" value="1"/>
</dbReference>
<name>A0A372ZJA7_9ACTN</name>